<dbReference type="InterPro" id="IPR036291">
    <property type="entry name" value="NAD(P)-bd_dom_sf"/>
</dbReference>
<comment type="similarity">
    <text evidence="1">Belongs to the short-chain dehydrogenases/reductases (SDR) family.</text>
</comment>
<dbReference type="FunCoup" id="A0A3N4M0N1">
    <property type="interactions" value="229"/>
</dbReference>
<name>A0A3N4M0N1_9PEZI</name>
<dbReference type="STRING" id="1051890.A0A3N4M0N1"/>
<dbReference type="Gene3D" id="3.40.50.720">
    <property type="entry name" value="NAD(P)-binding Rossmann-like Domain"/>
    <property type="match status" value="1"/>
</dbReference>
<accession>A0A3N4M0N1</accession>
<dbReference type="SUPFAM" id="SSF51735">
    <property type="entry name" value="NAD(P)-binding Rossmann-fold domains"/>
    <property type="match status" value="1"/>
</dbReference>
<evidence type="ECO:0000313" key="5">
    <source>
        <dbReference type="Proteomes" id="UP000267821"/>
    </source>
</evidence>
<evidence type="ECO:0000256" key="3">
    <source>
        <dbReference type="ARBA" id="ARBA00023002"/>
    </source>
</evidence>
<dbReference type="OrthoDB" id="191139at2759"/>
<evidence type="ECO:0000256" key="2">
    <source>
        <dbReference type="ARBA" id="ARBA00022857"/>
    </source>
</evidence>
<dbReference type="PANTHER" id="PTHR24320">
    <property type="entry name" value="RETINOL DEHYDROGENASE"/>
    <property type="match status" value="1"/>
</dbReference>
<evidence type="ECO:0000313" key="4">
    <source>
        <dbReference type="EMBL" id="RPB28726.1"/>
    </source>
</evidence>
<gene>
    <name evidence="4" type="ORF">L211DRAFT_802310</name>
</gene>
<dbReference type="GO" id="GO:0016491">
    <property type="term" value="F:oxidoreductase activity"/>
    <property type="evidence" value="ECO:0007669"/>
    <property type="project" value="UniProtKB-KW"/>
</dbReference>
<dbReference type="InterPro" id="IPR002347">
    <property type="entry name" value="SDR_fam"/>
</dbReference>
<dbReference type="InParanoid" id="A0A3N4M0N1"/>
<protein>
    <submittedName>
        <fullName evidence="4">NAD(P)-binding protein</fullName>
    </submittedName>
</protein>
<dbReference type="EMBL" id="ML121529">
    <property type="protein sequence ID" value="RPB28726.1"/>
    <property type="molecule type" value="Genomic_DNA"/>
</dbReference>
<dbReference type="Pfam" id="PF00106">
    <property type="entry name" value="adh_short"/>
    <property type="match status" value="1"/>
</dbReference>
<organism evidence="4 5">
    <name type="scientific">Terfezia boudieri ATCC MYA-4762</name>
    <dbReference type="NCBI Taxonomy" id="1051890"/>
    <lineage>
        <taxon>Eukaryota</taxon>
        <taxon>Fungi</taxon>
        <taxon>Dikarya</taxon>
        <taxon>Ascomycota</taxon>
        <taxon>Pezizomycotina</taxon>
        <taxon>Pezizomycetes</taxon>
        <taxon>Pezizales</taxon>
        <taxon>Pezizaceae</taxon>
        <taxon>Terfezia</taxon>
    </lineage>
</organism>
<dbReference type="Proteomes" id="UP000267821">
    <property type="component" value="Unassembled WGS sequence"/>
</dbReference>
<keyword evidence="3" id="KW-0560">Oxidoreductase</keyword>
<dbReference type="PANTHER" id="PTHR24320:SF282">
    <property type="entry name" value="WW DOMAIN-CONTAINING OXIDOREDUCTASE"/>
    <property type="match status" value="1"/>
</dbReference>
<evidence type="ECO:0000256" key="1">
    <source>
        <dbReference type="ARBA" id="ARBA00006484"/>
    </source>
</evidence>
<proteinExistence type="inferred from homology"/>
<reference evidence="4 5" key="1">
    <citation type="journal article" date="2018" name="Nat. Ecol. Evol.">
        <title>Pezizomycetes genomes reveal the molecular basis of ectomycorrhizal truffle lifestyle.</title>
        <authorList>
            <person name="Murat C."/>
            <person name="Payen T."/>
            <person name="Noel B."/>
            <person name="Kuo A."/>
            <person name="Morin E."/>
            <person name="Chen J."/>
            <person name="Kohler A."/>
            <person name="Krizsan K."/>
            <person name="Balestrini R."/>
            <person name="Da Silva C."/>
            <person name="Montanini B."/>
            <person name="Hainaut M."/>
            <person name="Levati E."/>
            <person name="Barry K.W."/>
            <person name="Belfiori B."/>
            <person name="Cichocki N."/>
            <person name="Clum A."/>
            <person name="Dockter R.B."/>
            <person name="Fauchery L."/>
            <person name="Guy J."/>
            <person name="Iotti M."/>
            <person name="Le Tacon F."/>
            <person name="Lindquist E.A."/>
            <person name="Lipzen A."/>
            <person name="Malagnac F."/>
            <person name="Mello A."/>
            <person name="Molinier V."/>
            <person name="Miyauchi S."/>
            <person name="Poulain J."/>
            <person name="Riccioni C."/>
            <person name="Rubini A."/>
            <person name="Sitrit Y."/>
            <person name="Splivallo R."/>
            <person name="Traeger S."/>
            <person name="Wang M."/>
            <person name="Zifcakova L."/>
            <person name="Wipf D."/>
            <person name="Zambonelli A."/>
            <person name="Paolocci F."/>
            <person name="Nowrousian M."/>
            <person name="Ottonello S."/>
            <person name="Baldrian P."/>
            <person name="Spatafora J.W."/>
            <person name="Henrissat B."/>
            <person name="Nagy L.G."/>
            <person name="Aury J.M."/>
            <person name="Wincker P."/>
            <person name="Grigoriev I.V."/>
            <person name="Bonfante P."/>
            <person name="Martin F.M."/>
        </authorList>
    </citation>
    <scope>NUCLEOTIDE SEQUENCE [LARGE SCALE GENOMIC DNA]</scope>
    <source>
        <strain evidence="4 5">ATCC MYA-4762</strain>
    </source>
</reference>
<dbReference type="AlphaFoldDB" id="A0A3N4M0N1"/>
<sequence length="378" mass="41240">MDARRRLQTVVAAGPEPNTPSTWPVPWGATTTLIQDYAALVYRVCLHWPLFKEVLGNISNNLPTNVSNMFGAKNIYNPETGVPDLTGKVAIVTGGNAGLGKNSVLEFARHGAKVYMASRTESRARQAIEEVIAQVPNAQIEYLHLDLTSLESINQAADEFISKESQLHILLNNAGVMAMASELTKNGFDIQWGTNYIGHALLTKLLLPTLIKTAQNSPKNSVRVVNVTSEAHRGSRLGINFADTALATSSKLSRYAHSKLANLLHAKALAKRYSEHGITAVSCHPGVVFTDLYVPFTSSLGFLGSAISWPLKWFTASPKVGSYNQIALCTSPQVTTEDGGSYYIPVLKKSSPSAYGQDDTLADKLWEYTEQQLRDRGY</sequence>
<keyword evidence="5" id="KW-1185">Reference proteome</keyword>
<dbReference type="PRINTS" id="PR00081">
    <property type="entry name" value="GDHRDH"/>
</dbReference>
<keyword evidence="2" id="KW-0521">NADP</keyword>